<accession>A0A0P1LN15</accession>
<accession>A0A0P1LEA3</accession>
<reference evidence="2 3" key="1">
    <citation type="submission" date="2015-11" db="EMBL/GenBank/DDBJ databases">
        <authorList>
            <person name="Zhang Y."/>
            <person name="Guo Z."/>
        </authorList>
    </citation>
    <scope>NUCLEOTIDE SEQUENCE [LARGE SCALE GENOMIC DNA]</scope>
    <source>
        <strain evidence="2">JGI-4</strain>
    </source>
</reference>
<protein>
    <submittedName>
        <fullName evidence="2">Uncharacterized protein</fullName>
    </submittedName>
</protein>
<accession>A0A0P1MTW8</accession>
<dbReference type="Proteomes" id="UP000182200">
    <property type="component" value="Unassembled WGS sequence"/>
</dbReference>
<dbReference type="STRING" id="1633631.GCA_001442925_00815"/>
<dbReference type="RefSeq" id="WP_047134162.1">
    <property type="nucleotide sequence ID" value="NZ_CZVI01000002.1"/>
</dbReference>
<sequence length="111" mass="12875">MLNNLQRHTIKVATILTLMAIVFAFLHSEVGLFNYNNENHDTHDYCKIVNTTITFKKTTEDVVKLKADASIIFHCIDEINRYSKIFTFDSEQLHAPHKSTEVYLFSRALLI</sequence>
<accession>A0A0P1LC50</accession>
<accession>A0A0P1MS77</accession>
<dbReference type="Proteomes" id="UP000182011">
    <property type="component" value="Unassembled WGS sequence"/>
</dbReference>
<reference evidence="1 4" key="2">
    <citation type="submission" date="2015-11" db="EMBL/GenBank/DDBJ databases">
        <authorList>
            <person name="Varghese N."/>
        </authorList>
    </citation>
    <scope>NUCLEOTIDE SEQUENCE [LARGE SCALE GENOMIC DNA]</scope>
    <source>
        <strain evidence="1 4">JGI-8</strain>
    </source>
</reference>
<dbReference type="EMBL" id="CZVI01000002">
    <property type="protein sequence ID" value="CUS78817.1"/>
    <property type="molecule type" value="Genomic_DNA"/>
</dbReference>
<keyword evidence="4" id="KW-1185">Reference proteome</keyword>
<evidence type="ECO:0000313" key="2">
    <source>
        <dbReference type="EMBL" id="CUU03691.1"/>
    </source>
</evidence>
<accession>A0A0P1MJ48</accession>
<dbReference type="AlphaFoldDB" id="A0A0P1LN15"/>
<evidence type="ECO:0000313" key="3">
    <source>
        <dbReference type="Proteomes" id="UP000182011"/>
    </source>
</evidence>
<organism evidence="2 3">
    <name type="scientific">Candidatus Kryptonium thompsonii</name>
    <dbReference type="NCBI Taxonomy" id="1633631"/>
    <lineage>
        <taxon>Bacteria</taxon>
        <taxon>Pseudomonadati</taxon>
        <taxon>Candidatus Kryptoniota</taxon>
        <taxon>Candidatus Kryptonium</taxon>
    </lineage>
</organism>
<accession>A0A0S4MZ12</accession>
<gene>
    <name evidence="2" type="ORF">JGI4_00816</name>
    <name evidence="1" type="ORF">JGI8_00250</name>
</gene>
<accession>A0A0P1LUQ0</accession>
<dbReference type="EMBL" id="FAOP01000004">
    <property type="protein sequence ID" value="CUU03691.1"/>
    <property type="molecule type" value="Genomic_DNA"/>
</dbReference>
<accession>A0A0P1MBR2</accession>
<accession>A0A0N7MZE8</accession>
<evidence type="ECO:0000313" key="1">
    <source>
        <dbReference type="EMBL" id="CUS78817.1"/>
    </source>
</evidence>
<accession>A0A0P1LTR0</accession>
<name>A0A0P1LN15_9BACT</name>
<accession>A0A0P1LL11</accession>
<evidence type="ECO:0000313" key="4">
    <source>
        <dbReference type="Proteomes" id="UP000182200"/>
    </source>
</evidence>
<proteinExistence type="predicted"/>